<dbReference type="EMBL" id="JAGHQM010000056">
    <property type="protein sequence ID" value="KAH0565837.1"/>
    <property type="molecule type" value="Genomic_DNA"/>
</dbReference>
<protein>
    <recommendedName>
        <fullName evidence="3">FMN hydroxy acid dehydrogenase domain-containing protein</fullName>
    </recommendedName>
</protein>
<evidence type="ECO:0000313" key="5">
    <source>
        <dbReference type="Proteomes" id="UP000750711"/>
    </source>
</evidence>
<keyword evidence="5" id="KW-1185">Reference proteome</keyword>
<evidence type="ECO:0000256" key="1">
    <source>
        <dbReference type="ARBA" id="ARBA00001917"/>
    </source>
</evidence>
<evidence type="ECO:0000313" key="4">
    <source>
        <dbReference type="EMBL" id="KAH0565837.1"/>
    </source>
</evidence>
<dbReference type="SUPFAM" id="SSF51395">
    <property type="entry name" value="FMN-linked oxidoreductases"/>
    <property type="match status" value="1"/>
</dbReference>
<dbReference type="PANTHER" id="PTHR10578:SF104">
    <property type="entry name" value="CYTOCHROME B2, MITOCHONDRIAL-RELATED"/>
    <property type="match status" value="1"/>
</dbReference>
<accession>A0A9P8LHY6</accession>
<evidence type="ECO:0000256" key="2">
    <source>
        <dbReference type="ARBA" id="ARBA00023002"/>
    </source>
</evidence>
<dbReference type="AlphaFoldDB" id="A0A9P8LHY6"/>
<dbReference type="InterPro" id="IPR037396">
    <property type="entry name" value="FMN_HAD"/>
</dbReference>
<dbReference type="Gene3D" id="3.20.20.70">
    <property type="entry name" value="Aldolase class I"/>
    <property type="match status" value="1"/>
</dbReference>
<name>A0A9P8LHY6_9PEZI</name>
<keyword evidence="2" id="KW-0560">Oxidoreductase</keyword>
<sequence>MVLLELQKCCPEVFNAMEIFIDGGIRRGTDILKALCLGARAVGLGRPFLYALNYGQEGVEHLIEILRDELQTSMRMVGITDVAQAHPGLVSTADIDHLVPNGEGHPYATMRATAKL</sequence>
<organism evidence="4 5">
    <name type="scientific">Trichoglossum hirsutum</name>
    <dbReference type="NCBI Taxonomy" id="265104"/>
    <lineage>
        <taxon>Eukaryota</taxon>
        <taxon>Fungi</taxon>
        <taxon>Dikarya</taxon>
        <taxon>Ascomycota</taxon>
        <taxon>Pezizomycotina</taxon>
        <taxon>Geoglossomycetes</taxon>
        <taxon>Geoglossales</taxon>
        <taxon>Geoglossaceae</taxon>
        <taxon>Trichoglossum</taxon>
    </lineage>
</organism>
<proteinExistence type="predicted"/>
<dbReference type="Proteomes" id="UP000750711">
    <property type="component" value="Unassembled WGS sequence"/>
</dbReference>
<evidence type="ECO:0000259" key="3">
    <source>
        <dbReference type="PROSITE" id="PS51349"/>
    </source>
</evidence>
<comment type="cofactor">
    <cofactor evidence="1">
        <name>FMN</name>
        <dbReference type="ChEBI" id="CHEBI:58210"/>
    </cofactor>
</comment>
<dbReference type="PROSITE" id="PS51349">
    <property type="entry name" value="FMN_HYDROXY_ACID_DH_2"/>
    <property type="match status" value="1"/>
</dbReference>
<dbReference type="InterPro" id="IPR013785">
    <property type="entry name" value="Aldolase_TIM"/>
</dbReference>
<dbReference type="InterPro" id="IPR000262">
    <property type="entry name" value="FMN-dep_DH"/>
</dbReference>
<reference evidence="4" key="1">
    <citation type="submission" date="2021-03" db="EMBL/GenBank/DDBJ databases">
        <title>Comparative genomics and phylogenomic investigation of the class Geoglossomycetes provide insights into ecological specialization and systematics.</title>
        <authorList>
            <person name="Melie T."/>
            <person name="Pirro S."/>
            <person name="Miller A.N."/>
            <person name="Quandt A."/>
        </authorList>
    </citation>
    <scope>NUCLEOTIDE SEQUENCE</scope>
    <source>
        <strain evidence="4">CAQ_001_2017</strain>
    </source>
</reference>
<dbReference type="PANTHER" id="PTHR10578">
    <property type="entry name" value="S -2-HYDROXY-ACID OXIDASE-RELATED"/>
    <property type="match status" value="1"/>
</dbReference>
<dbReference type="GO" id="GO:0016491">
    <property type="term" value="F:oxidoreductase activity"/>
    <property type="evidence" value="ECO:0007669"/>
    <property type="project" value="UniProtKB-KW"/>
</dbReference>
<dbReference type="Pfam" id="PF01070">
    <property type="entry name" value="FMN_dh"/>
    <property type="match status" value="1"/>
</dbReference>
<gene>
    <name evidence="4" type="ORF">GP486_000759</name>
</gene>
<feature type="domain" description="FMN hydroxy acid dehydrogenase" evidence="3">
    <location>
        <begin position="1"/>
        <end position="95"/>
    </location>
</feature>
<comment type="caution">
    <text evidence="4">The sequence shown here is derived from an EMBL/GenBank/DDBJ whole genome shotgun (WGS) entry which is preliminary data.</text>
</comment>